<organism evidence="1 2">
    <name type="scientific">Streptomyces azureus</name>
    <dbReference type="NCBI Taxonomy" id="146537"/>
    <lineage>
        <taxon>Bacteria</taxon>
        <taxon>Bacillati</taxon>
        <taxon>Actinomycetota</taxon>
        <taxon>Actinomycetes</taxon>
        <taxon>Kitasatosporales</taxon>
        <taxon>Streptomycetaceae</taxon>
        <taxon>Streptomyces</taxon>
    </lineage>
</organism>
<dbReference type="AlphaFoldDB" id="A0A0K8PIA1"/>
<sequence>MPYTSTASGISATDGMGRRNSIVEAVAARRYGTTEISTPATIPAQDAIARPSAQPVSVSPSAVQKAKSAISSASASAMRLVGGK</sequence>
<accession>A0A0K8PIA1</accession>
<dbReference type="EMBL" id="DF968238">
    <property type="protein sequence ID" value="GAP47627.1"/>
    <property type="molecule type" value="Genomic_DNA"/>
</dbReference>
<dbReference type="Proteomes" id="UP000053859">
    <property type="component" value="Unassembled WGS sequence"/>
</dbReference>
<evidence type="ECO:0000313" key="2">
    <source>
        <dbReference type="Proteomes" id="UP000053859"/>
    </source>
</evidence>
<proteinExistence type="predicted"/>
<dbReference type="PATRIC" id="fig|146537.3.peg.2497"/>
<protein>
    <submittedName>
        <fullName evidence="1">Short-chain dehydrogenase/reductase SDR</fullName>
    </submittedName>
</protein>
<keyword evidence="2" id="KW-1185">Reference proteome</keyword>
<reference evidence="1" key="1">
    <citation type="journal article" date="2015" name="Genome Announc.">
        <title>Draft Genome Sequence of Thiostrepton-Producing Streptomyces azureus ATCC 14921.</title>
        <authorList>
            <person name="Sakihara K."/>
            <person name="Maeda J."/>
            <person name="Tashiro K."/>
            <person name="Fujino Y."/>
            <person name="Kuhara S."/>
            <person name="Ohshima T."/>
            <person name="Ogata S."/>
            <person name="Doi K."/>
        </authorList>
    </citation>
    <scope>NUCLEOTIDE SEQUENCE [LARGE SCALE GENOMIC DNA]</scope>
    <source>
        <strain evidence="1">ATCC14921</strain>
    </source>
</reference>
<gene>
    <name evidence="1" type="ORF">SAZU_2364</name>
</gene>
<name>A0A0K8PIA1_STRAJ</name>
<evidence type="ECO:0000313" key="1">
    <source>
        <dbReference type="EMBL" id="GAP47627.1"/>
    </source>
</evidence>